<dbReference type="KEGG" id="tva:4749452"/>
<keyword evidence="2" id="KW-1185">Reference proteome</keyword>
<dbReference type="OrthoDB" id="10612166at2759"/>
<reference evidence="1" key="1">
    <citation type="submission" date="2006-10" db="EMBL/GenBank/DDBJ databases">
        <authorList>
            <person name="Amadeo P."/>
            <person name="Zhao Q."/>
            <person name="Wortman J."/>
            <person name="Fraser-Liggett C."/>
            <person name="Carlton J."/>
        </authorList>
    </citation>
    <scope>NUCLEOTIDE SEQUENCE</scope>
    <source>
        <strain evidence="1">G3</strain>
    </source>
</reference>
<evidence type="ECO:0000313" key="1">
    <source>
        <dbReference type="EMBL" id="EAX91749.1"/>
    </source>
</evidence>
<organism evidence="1 2">
    <name type="scientific">Trichomonas vaginalis (strain ATCC PRA-98 / G3)</name>
    <dbReference type="NCBI Taxonomy" id="412133"/>
    <lineage>
        <taxon>Eukaryota</taxon>
        <taxon>Metamonada</taxon>
        <taxon>Parabasalia</taxon>
        <taxon>Trichomonadida</taxon>
        <taxon>Trichomonadidae</taxon>
        <taxon>Trichomonas</taxon>
    </lineage>
</organism>
<accession>A2FTL5</accession>
<reference evidence="1" key="2">
    <citation type="journal article" date="2007" name="Science">
        <title>Draft genome sequence of the sexually transmitted pathogen Trichomonas vaginalis.</title>
        <authorList>
            <person name="Carlton J.M."/>
            <person name="Hirt R.P."/>
            <person name="Silva J.C."/>
            <person name="Delcher A.L."/>
            <person name="Schatz M."/>
            <person name="Zhao Q."/>
            <person name="Wortman J.R."/>
            <person name="Bidwell S.L."/>
            <person name="Alsmark U.C.M."/>
            <person name="Besteiro S."/>
            <person name="Sicheritz-Ponten T."/>
            <person name="Noel C.J."/>
            <person name="Dacks J.B."/>
            <person name="Foster P.G."/>
            <person name="Simillion C."/>
            <person name="Van de Peer Y."/>
            <person name="Miranda-Saavedra D."/>
            <person name="Barton G.J."/>
            <person name="Westrop G.D."/>
            <person name="Mueller S."/>
            <person name="Dessi D."/>
            <person name="Fiori P.L."/>
            <person name="Ren Q."/>
            <person name="Paulsen I."/>
            <person name="Zhang H."/>
            <person name="Bastida-Corcuera F.D."/>
            <person name="Simoes-Barbosa A."/>
            <person name="Brown M.T."/>
            <person name="Hayes R.D."/>
            <person name="Mukherjee M."/>
            <person name="Okumura C.Y."/>
            <person name="Schneider R."/>
            <person name="Smith A.J."/>
            <person name="Vanacova S."/>
            <person name="Villalvazo M."/>
            <person name="Haas B.J."/>
            <person name="Pertea M."/>
            <person name="Feldblyum T.V."/>
            <person name="Utterback T.R."/>
            <person name="Shu C.L."/>
            <person name="Osoegawa K."/>
            <person name="de Jong P.J."/>
            <person name="Hrdy I."/>
            <person name="Horvathova L."/>
            <person name="Zubacova Z."/>
            <person name="Dolezal P."/>
            <person name="Malik S.B."/>
            <person name="Logsdon J.M. Jr."/>
            <person name="Henze K."/>
            <person name="Gupta A."/>
            <person name="Wang C.C."/>
            <person name="Dunne R.L."/>
            <person name="Upcroft J.A."/>
            <person name="Upcroft P."/>
            <person name="White O."/>
            <person name="Salzberg S.L."/>
            <person name="Tang P."/>
            <person name="Chiu C.-H."/>
            <person name="Lee Y.-S."/>
            <person name="Embley T.M."/>
            <person name="Coombs G.H."/>
            <person name="Mottram J.C."/>
            <person name="Tachezy J."/>
            <person name="Fraser-Liggett C.M."/>
            <person name="Johnson P.J."/>
        </authorList>
    </citation>
    <scope>NUCLEOTIDE SEQUENCE [LARGE SCALE GENOMIC DNA]</scope>
    <source>
        <strain evidence="1">G3</strain>
    </source>
</reference>
<evidence type="ECO:0000313" key="2">
    <source>
        <dbReference type="Proteomes" id="UP000001542"/>
    </source>
</evidence>
<dbReference type="VEuPathDB" id="TrichDB:TVAGG3_0204010"/>
<gene>
    <name evidence="1" type="ORF">TVAG_147500</name>
</gene>
<dbReference type="Proteomes" id="UP000001542">
    <property type="component" value="Unassembled WGS sequence"/>
</dbReference>
<dbReference type="InParanoid" id="A2FTL5"/>
<dbReference type="RefSeq" id="XP_001304679.1">
    <property type="nucleotide sequence ID" value="XM_001304678.1"/>
</dbReference>
<dbReference type="EMBL" id="DS114013">
    <property type="protein sequence ID" value="EAX91749.1"/>
    <property type="molecule type" value="Genomic_DNA"/>
</dbReference>
<dbReference type="SMR" id="A2FTL5"/>
<name>A2FTL5_TRIV3</name>
<sequence>MNRDGAFGGRAAPSLARAMYSSQVPGSYQMSSCSSTPNAFGRFSQSNSIGFNINKEPRCILNCSPRVEEVDDGEKNEDSGWATKNKLQKLVSEVEKNVCDKLEVTLNEHYKQMKGKLKRIQARIEITDSSIERLSQILDDVSETILFLPSPQVSPVIPQIVPGNTRVMAQNINVNQNTPAKGNTQPTPLLSWRRNKNRNQTHAGNPTNMIL</sequence>
<dbReference type="AlphaFoldDB" id="A2FTL5"/>
<proteinExistence type="predicted"/>
<protein>
    <submittedName>
        <fullName evidence="1">Uncharacterized protein</fullName>
    </submittedName>
</protein>
<dbReference type="VEuPathDB" id="TrichDB:TVAG_147500"/>